<protein>
    <submittedName>
        <fullName evidence="2">Beta-lactamase</fullName>
    </submittedName>
</protein>
<dbReference type="Proteomes" id="UP000002366">
    <property type="component" value="Chromosome"/>
</dbReference>
<name>D5EEE0_AMICL</name>
<feature type="domain" description="Beta-lactamase-related" evidence="1">
    <location>
        <begin position="13"/>
        <end position="331"/>
    </location>
</feature>
<dbReference type="InterPro" id="IPR001466">
    <property type="entry name" value="Beta-lactam-related"/>
</dbReference>
<dbReference type="InterPro" id="IPR012338">
    <property type="entry name" value="Beta-lactam/transpept-like"/>
</dbReference>
<dbReference type="InterPro" id="IPR050491">
    <property type="entry name" value="AmpC-like"/>
</dbReference>
<evidence type="ECO:0000313" key="2">
    <source>
        <dbReference type="EMBL" id="ADE56922.1"/>
    </source>
</evidence>
<gene>
    <name evidence="2" type="ordered locus">Amico_0789</name>
</gene>
<dbReference type="OrthoDB" id="9793489at2"/>
<dbReference type="RefSeq" id="WP_013048188.1">
    <property type="nucleotide sequence ID" value="NC_014011.1"/>
</dbReference>
<dbReference type="Gene3D" id="3.40.710.10">
    <property type="entry name" value="DD-peptidase/beta-lactamase superfamily"/>
    <property type="match status" value="1"/>
</dbReference>
<dbReference type="KEGG" id="aco:Amico_0789"/>
<proteinExistence type="predicted"/>
<organism evidence="2 3">
    <name type="scientific">Aminobacterium colombiense (strain DSM 12261 / ALA-1)</name>
    <dbReference type="NCBI Taxonomy" id="572547"/>
    <lineage>
        <taxon>Bacteria</taxon>
        <taxon>Thermotogati</taxon>
        <taxon>Synergistota</taxon>
        <taxon>Synergistia</taxon>
        <taxon>Synergistales</taxon>
        <taxon>Aminobacteriaceae</taxon>
        <taxon>Aminobacterium</taxon>
    </lineage>
</organism>
<dbReference type="PANTHER" id="PTHR46825:SF7">
    <property type="entry name" value="D-ALANYL-D-ALANINE CARBOXYPEPTIDASE"/>
    <property type="match status" value="1"/>
</dbReference>
<dbReference type="PANTHER" id="PTHR46825">
    <property type="entry name" value="D-ALANYL-D-ALANINE-CARBOXYPEPTIDASE/ENDOPEPTIDASE AMPH"/>
    <property type="match status" value="1"/>
</dbReference>
<keyword evidence="3" id="KW-1185">Reference proteome</keyword>
<dbReference type="STRING" id="572547.Amico_0789"/>
<accession>D5EEE0</accession>
<dbReference type="EMBL" id="CP001997">
    <property type="protein sequence ID" value="ADE56922.1"/>
    <property type="molecule type" value="Genomic_DNA"/>
</dbReference>
<evidence type="ECO:0000313" key="3">
    <source>
        <dbReference type="Proteomes" id="UP000002366"/>
    </source>
</evidence>
<dbReference type="HOGENOM" id="CLU_020027_2_2_0"/>
<sequence>MDDTQIKSMLHQVVSSVVTQKYIYGAVFYVSSDDNSIDAISAAGDIQEDSRYFIASINKLFVSSIILRLVTRSKLSLHDKISKHLPDEIIQRLHIHKGKDYSYDLSIIHLMSQTSGLPCYLLDRQANGKKAMTELEAGFDQPWPIDKVIQEIKRMKTHFPPGEKGKAKYIDTNHQILGLIVEAVTGDPVNIVLNRLFQELRLTQTYVYENGKTEKFVPIRHRSTTMHIPNFLNSTQNDIISTAKDQMTFLKAFFSGYFFQKERLNELEKWNNIFSPFQYGIGIQKFSLSRLLSPFHPVPYMVGHCGSTGSVAFYVPDKKLYITGTINQQAKPNVAFQTMIKIIQALR</sequence>
<evidence type="ECO:0000259" key="1">
    <source>
        <dbReference type="Pfam" id="PF00144"/>
    </source>
</evidence>
<dbReference type="eggNOG" id="COG1680">
    <property type="taxonomic scope" value="Bacteria"/>
</dbReference>
<dbReference type="AlphaFoldDB" id="D5EEE0"/>
<dbReference type="SUPFAM" id="SSF56601">
    <property type="entry name" value="beta-lactamase/transpeptidase-like"/>
    <property type="match status" value="1"/>
</dbReference>
<dbReference type="Pfam" id="PF00144">
    <property type="entry name" value="Beta-lactamase"/>
    <property type="match status" value="1"/>
</dbReference>
<reference evidence="2 3" key="1">
    <citation type="journal article" date="2010" name="Stand. Genomic Sci.">
        <title>Complete genome sequence of Aminobacterium colombiense type strain (ALA-1).</title>
        <authorList>
            <person name="Chertkov O."/>
            <person name="Sikorski J."/>
            <person name="Brambilla E."/>
            <person name="Lapidus A."/>
            <person name="Copeland A."/>
            <person name="Glavina Del Rio T."/>
            <person name="Nolan M."/>
            <person name="Lucas S."/>
            <person name="Tice H."/>
            <person name="Cheng J.F."/>
            <person name="Han C."/>
            <person name="Detter J.C."/>
            <person name="Bruce D."/>
            <person name="Tapia R."/>
            <person name="Goodwin L."/>
            <person name="Pitluck S."/>
            <person name="Liolios K."/>
            <person name="Ivanova N."/>
            <person name="Mavromatis K."/>
            <person name="Ovchinnikova G."/>
            <person name="Pati A."/>
            <person name="Chen A."/>
            <person name="Palaniappan K."/>
            <person name="Land M."/>
            <person name="Hauser L."/>
            <person name="Chang Y.J."/>
            <person name="Jeffries C.D."/>
            <person name="Spring S."/>
            <person name="Rohde M."/>
            <person name="Goker M."/>
            <person name="Bristow J."/>
            <person name="Eisen J.A."/>
            <person name="Markowitz V."/>
            <person name="Hugenholtz P."/>
            <person name="Kyrpides N.C."/>
            <person name="Klenk H.P."/>
        </authorList>
    </citation>
    <scope>NUCLEOTIDE SEQUENCE [LARGE SCALE GENOMIC DNA]</scope>
    <source>
        <strain evidence="3">DSM 12261 / ALA-1</strain>
    </source>
</reference>